<comment type="catalytic activity">
    <reaction evidence="13">
        <text>GTP + H2O = GDP + phosphate + H(+)</text>
        <dbReference type="Rhea" id="RHEA:19669"/>
        <dbReference type="ChEBI" id="CHEBI:15377"/>
        <dbReference type="ChEBI" id="CHEBI:15378"/>
        <dbReference type="ChEBI" id="CHEBI:37565"/>
        <dbReference type="ChEBI" id="CHEBI:43474"/>
        <dbReference type="ChEBI" id="CHEBI:58189"/>
    </reaction>
</comment>
<feature type="region of interest" description="Disordered" evidence="16">
    <location>
        <begin position="917"/>
        <end position="956"/>
    </location>
</feature>
<feature type="region of interest" description="Disordered" evidence="16">
    <location>
        <begin position="1086"/>
        <end position="1114"/>
    </location>
</feature>
<evidence type="ECO:0000256" key="7">
    <source>
        <dbReference type="ARBA" id="ARBA00022912"/>
    </source>
</evidence>
<evidence type="ECO:0000256" key="12">
    <source>
        <dbReference type="ARBA" id="ARBA00023136"/>
    </source>
</evidence>
<keyword evidence="7 14" id="KW-0904">Protein phosphatase</keyword>
<dbReference type="Pfam" id="PF00350">
    <property type="entry name" value="Dynamin_N"/>
    <property type="match status" value="1"/>
</dbReference>
<dbReference type="PROSITE" id="PS51746">
    <property type="entry name" value="PPM_2"/>
    <property type="match status" value="1"/>
</dbReference>
<dbReference type="SUPFAM" id="SSF52540">
    <property type="entry name" value="P-loop containing nucleoside triphosphate hydrolases"/>
    <property type="match status" value="1"/>
</dbReference>
<comment type="caution">
    <text evidence="19">The sequence shown here is derived from an EMBL/GenBank/DDBJ whole genome shotgun (WGS) entry which is preliminary data.</text>
</comment>
<feature type="compositionally biased region" description="Low complexity" evidence="16">
    <location>
        <begin position="13"/>
        <end position="27"/>
    </location>
</feature>
<evidence type="ECO:0000256" key="3">
    <source>
        <dbReference type="ARBA" id="ARBA00022723"/>
    </source>
</evidence>
<keyword evidence="9 15" id="KW-0175">Coiled coil</keyword>
<dbReference type="SUPFAM" id="SSF81606">
    <property type="entry name" value="PP2C-like"/>
    <property type="match status" value="1"/>
</dbReference>
<feature type="domain" description="PPM-type phosphatase" evidence="18">
    <location>
        <begin position="1112"/>
        <end position="1457"/>
    </location>
</feature>
<keyword evidence="6 14" id="KW-0378">Hydrolase</keyword>
<evidence type="ECO:0000313" key="20">
    <source>
        <dbReference type="Proteomes" id="UP001316803"/>
    </source>
</evidence>
<comment type="subcellular location">
    <subcellularLocation>
        <location evidence="1">Mitochondrion outer membrane</location>
        <topology evidence="1">Multi-pass membrane protein</topology>
    </subcellularLocation>
</comment>
<feature type="region of interest" description="Disordered" evidence="16">
    <location>
        <begin position="1275"/>
        <end position="1297"/>
    </location>
</feature>
<feature type="region of interest" description="Disordered" evidence="16">
    <location>
        <begin position="1148"/>
        <end position="1171"/>
    </location>
</feature>
<feature type="region of interest" description="Disordered" evidence="16">
    <location>
        <begin position="1493"/>
        <end position="1555"/>
    </location>
</feature>
<protein>
    <submittedName>
        <fullName evidence="19">Mitofusin</fullName>
    </submittedName>
</protein>
<feature type="compositionally biased region" description="Polar residues" evidence="16">
    <location>
        <begin position="152"/>
        <end position="178"/>
    </location>
</feature>
<evidence type="ECO:0000256" key="11">
    <source>
        <dbReference type="ARBA" id="ARBA00023134"/>
    </source>
</evidence>
<evidence type="ECO:0000256" key="6">
    <source>
        <dbReference type="ARBA" id="ARBA00022801"/>
    </source>
</evidence>
<dbReference type="GO" id="GO:0004721">
    <property type="term" value="F:phosphoprotein phosphatase activity"/>
    <property type="evidence" value="ECO:0007669"/>
    <property type="project" value="UniProtKB-KW"/>
</dbReference>
<comment type="similarity">
    <text evidence="14">Belongs to the PP2C family.</text>
</comment>
<feature type="compositionally biased region" description="Basic and acidic residues" evidence="16">
    <location>
        <begin position="1278"/>
        <end position="1293"/>
    </location>
</feature>
<feature type="compositionally biased region" description="Gly residues" evidence="16">
    <location>
        <begin position="508"/>
        <end position="518"/>
    </location>
</feature>
<feature type="coiled-coil region" evidence="15">
    <location>
        <begin position="871"/>
        <end position="898"/>
    </location>
</feature>
<feature type="region of interest" description="Disordered" evidence="16">
    <location>
        <begin position="151"/>
        <end position="220"/>
    </location>
</feature>
<dbReference type="Gene3D" id="3.40.50.300">
    <property type="entry name" value="P-loop containing nucleotide triphosphate hydrolases"/>
    <property type="match status" value="1"/>
</dbReference>
<dbReference type="GO" id="GO:0051646">
    <property type="term" value="P:mitochondrion localization"/>
    <property type="evidence" value="ECO:0007669"/>
    <property type="project" value="TreeGrafter"/>
</dbReference>
<feature type="region of interest" description="Disordered" evidence="16">
    <location>
        <begin position="499"/>
        <end position="548"/>
    </location>
</feature>
<feature type="compositionally biased region" description="Basic and acidic residues" evidence="16">
    <location>
        <begin position="1"/>
        <end position="12"/>
    </location>
</feature>
<dbReference type="GO" id="GO:0008053">
    <property type="term" value="P:mitochondrial fusion"/>
    <property type="evidence" value="ECO:0007669"/>
    <property type="project" value="TreeGrafter"/>
</dbReference>
<feature type="compositionally biased region" description="Polar residues" evidence="16">
    <location>
        <begin position="1154"/>
        <end position="1165"/>
    </location>
</feature>
<organism evidence="19 20">
    <name type="scientific">Knufia fluminis</name>
    <dbReference type="NCBI Taxonomy" id="191047"/>
    <lineage>
        <taxon>Eukaryota</taxon>
        <taxon>Fungi</taxon>
        <taxon>Dikarya</taxon>
        <taxon>Ascomycota</taxon>
        <taxon>Pezizomycotina</taxon>
        <taxon>Eurotiomycetes</taxon>
        <taxon>Chaetothyriomycetidae</taxon>
        <taxon>Chaetothyriales</taxon>
        <taxon>Trichomeriaceae</taxon>
        <taxon>Knufia</taxon>
    </lineage>
</organism>
<evidence type="ECO:0000256" key="9">
    <source>
        <dbReference type="ARBA" id="ARBA00023054"/>
    </source>
</evidence>
<dbReference type="InterPro" id="IPR000222">
    <property type="entry name" value="PP2C_BS"/>
</dbReference>
<feature type="domain" description="Dynamin-type G" evidence="17">
    <location>
        <begin position="279"/>
        <end position="575"/>
    </location>
</feature>
<feature type="compositionally biased region" description="Basic and acidic residues" evidence="16">
    <location>
        <begin position="1536"/>
        <end position="1548"/>
    </location>
</feature>
<dbReference type="Gene3D" id="3.60.40.10">
    <property type="entry name" value="PPM-type phosphatase domain"/>
    <property type="match status" value="1"/>
</dbReference>
<feature type="compositionally biased region" description="Polar residues" evidence="16">
    <location>
        <begin position="1092"/>
        <end position="1111"/>
    </location>
</feature>
<dbReference type="PROSITE" id="PS01032">
    <property type="entry name" value="PPM_1"/>
    <property type="match status" value="1"/>
</dbReference>
<evidence type="ECO:0000256" key="16">
    <source>
        <dbReference type="SAM" id="MobiDB-lite"/>
    </source>
</evidence>
<feature type="compositionally biased region" description="Basic and acidic residues" evidence="16">
    <location>
        <begin position="531"/>
        <end position="548"/>
    </location>
</feature>
<evidence type="ECO:0000256" key="2">
    <source>
        <dbReference type="ARBA" id="ARBA00022692"/>
    </source>
</evidence>
<evidence type="ECO:0000259" key="18">
    <source>
        <dbReference type="PROSITE" id="PS51746"/>
    </source>
</evidence>
<dbReference type="InterPro" id="IPR036457">
    <property type="entry name" value="PPM-type-like_dom_sf"/>
</dbReference>
<keyword evidence="11" id="KW-0342">GTP-binding</keyword>
<feature type="compositionally biased region" description="Basic and acidic residues" evidence="16">
    <location>
        <begin position="48"/>
        <end position="61"/>
    </location>
</feature>
<dbReference type="EMBL" id="JAKLMC020000006">
    <property type="protein sequence ID" value="KAK5955766.1"/>
    <property type="molecule type" value="Genomic_DNA"/>
</dbReference>
<feature type="region of interest" description="Disordered" evidence="16">
    <location>
        <begin position="969"/>
        <end position="1056"/>
    </location>
</feature>
<keyword evidence="8" id="KW-1133">Transmembrane helix</keyword>
<dbReference type="FunFam" id="3.60.40.10:FF:000078">
    <property type="entry name" value="Protein phosphatase 2C, putative"/>
    <property type="match status" value="1"/>
</dbReference>
<evidence type="ECO:0000313" key="19">
    <source>
        <dbReference type="EMBL" id="KAK5955766.1"/>
    </source>
</evidence>
<feature type="compositionally biased region" description="Basic and acidic residues" evidence="16">
    <location>
        <begin position="932"/>
        <end position="944"/>
    </location>
</feature>
<dbReference type="PANTHER" id="PTHR10465">
    <property type="entry name" value="TRANSMEMBRANE GTPASE FZO1"/>
    <property type="match status" value="1"/>
</dbReference>
<dbReference type="Pfam" id="PF00481">
    <property type="entry name" value="PP2C"/>
    <property type="match status" value="2"/>
</dbReference>
<evidence type="ECO:0000256" key="4">
    <source>
        <dbReference type="ARBA" id="ARBA00022741"/>
    </source>
</evidence>
<dbReference type="InterPro" id="IPR001932">
    <property type="entry name" value="PPM-type_phosphatase-like_dom"/>
</dbReference>
<keyword evidence="2" id="KW-0812">Transmembrane</keyword>
<feature type="region of interest" description="Disordered" evidence="16">
    <location>
        <begin position="1"/>
        <end position="73"/>
    </location>
</feature>
<proteinExistence type="inferred from homology"/>
<dbReference type="Proteomes" id="UP001316803">
    <property type="component" value="Unassembled WGS sequence"/>
</dbReference>
<evidence type="ECO:0000256" key="10">
    <source>
        <dbReference type="ARBA" id="ARBA00023128"/>
    </source>
</evidence>
<feature type="compositionally biased region" description="Polar residues" evidence="16">
    <location>
        <begin position="994"/>
        <end position="1043"/>
    </location>
</feature>
<dbReference type="InterPro" id="IPR027417">
    <property type="entry name" value="P-loop_NTPase"/>
</dbReference>
<dbReference type="InterPro" id="IPR045063">
    <property type="entry name" value="Dynamin_N"/>
</dbReference>
<accession>A0AAN8FCI5</accession>
<evidence type="ECO:0000256" key="8">
    <source>
        <dbReference type="ARBA" id="ARBA00022989"/>
    </source>
</evidence>
<evidence type="ECO:0000256" key="1">
    <source>
        <dbReference type="ARBA" id="ARBA00004374"/>
    </source>
</evidence>
<keyword evidence="5" id="KW-1000">Mitochondrion outer membrane</keyword>
<dbReference type="GO" id="GO:0003924">
    <property type="term" value="F:GTPase activity"/>
    <property type="evidence" value="ECO:0007669"/>
    <property type="project" value="InterPro"/>
</dbReference>
<evidence type="ECO:0000256" key="14">
    <source>
        <dbReference type="RuleBase" id="RU003465"/>
    </source>
</evidence>
<keyword evidence="10" id="KW-0496">Mitochondrion</keyword>
<dbReference type="GO" id="GO:0005741">
    <property type="term" value="C:mitochondrial outer membrane"/>
    <property type="evidence" value="ECO:0007669"/>
    <property type="project" value="UniProtKB-SubCell"/>
</dbReference>
<feature type="compositionally biased region" description="Polar residues" evidence="16">
    <location>
        <begin position="28"/>
        <end position="46"/>
    </location>
</feature>
<reference evidence="19 20" key="1">
    <citation type="submission" date="2022-12" db="EMBL/GenBank/DDBJ databases">
        <title>Genomic features and morphological characterization of a novel Knufia sp. strain isolated from spacecraft assembly facility.</title>
        <authorList>
            <person name="Teixeira M."/>
            <person name="Chander A.M."/>
            <person name="Stajich J.E."/>
            <person name="Venkateswaran K."/>
        </authorList>
    </citation>
    <scope>NUCLEOTIDE SEQUENCE [LARGE SCALE GENOMIC DNA]</scope>
    <source>
        <strain evidence="19 20">FJI-L2-BK-P2</strain>
    </source>
</reference>
<feature type="compositionally biased region" description="Basic and acidic residues" evidence="16">
    <location>
        <begin position="211"/>
        <end position="220"/>
    </location>
</feature>
<keyword evidence="4" id="KW-0547">Nucleotide-binding</keyword>
<dbReference type="CDD" id="cd00143">
    <property type="entry name" value="PP2Cc"/>
    <property type="match status" value="1"/>
</dbReference>
<evidence type="ECO:0000256" key="13">
    <source>
        <dbReference type="ARBA" id="ARBA00048548"/>
    </source>
</evidence>
<dbReference type="PROSITE" id="PS51718">
    <property type="entry name" value="G_DYNAMIN_2"/>
    <property type="match status" value="1"/>
</dbReference>
<evidence type="ECO:0000256" key="15">
    <source>
        <dbReference type="SAM" id="Coils"/>
    </source>
</evidence>
<keyword evidence="3" id="KW-0479">Metal-binding</keyword>
<evidence type="ECO:0000259" key="17">
    <source>
        <dbReference type="PROSITE" id="PS51718"/>
    </source>
</evidence>
<dbReference type="GO" id="GO:0005525">
    <property type="term" value="F:GTP binding"/>
    <property type="evidence" value="ECO:0007669"/>
    <property type="project" value="UniProtKB-KW"/>
</dbReference>
<dbReference type="InterPro" id="IPR030381">
    <property type="entry name" value="G_DYNAMIN_dom"/>
</dbReference>
<gene>
    <name evidence="19" type="primary">FZO1</name>
    <name evidence="19" type="ORF">OHC33_003407</name>
</gene>
<dbReference type="PANTHER" id="PTHR10465:SF0">
    <property type="entry name" value="SARCALUMENIN"/>
    <property type="match status" value="1"/>
</dbReference>
<evidence type="ECO:0000256" key="5">
    <source>
        <dbReference type="ARBA" id="ARBA00022787"/>
    </source>
</evidence>
<dbReference type="GO" id="GO:0046872">
    <property type="term" value="F:metal ion binding"/>
    <property type="evidence" value="ECO:0007669"/>
    <property type="project" value="UniProtKB-KW"/>
</dbReference>
<keyword evidence="20" id="KW-1185">Reference proteome</keyword>
<dbReference type="FunFam" id="3.40.50.300:FF:000638">
    <property type="entry name" value="Transmembrane GTPase Fzo1, putative"/>
    <property type="match status" value="1"/>
</dbReference>
<dbReference type="InterPro" id="IPR027094">
    <property type="entry name" value="Mitofusin_fam"/>
</dbReference>
<sequence>MERGNPFEHSEEGAPASAPSGSRAPSAQPTSSRAVPQYMTVGTGSESRFADALRDRLERDSGYGSMASASQFGGGEMASWEEELLQDRPTPPPTFPGEPGMSENEKKVLASHVHQLYYNQNRVALAKGISQTIELLKQLQEMNAKWPAHYPTVQNDQNQRPSSRPGMPQSQSTRNIVDTRSHHPSPQFRPSALRRAETTMPEAVAESSSSVEKRPKEEPRLVTPQIAQEFSILKLDLKVGALSQAELVHSLEKKSIASLLDGKISASVRHLLSLRDRIEDTSSKVLVTGDLNAGKSTFCNALLRRKILPEDQQPCTALFCEVLDAKENGGVEEVHAVHKDTAYDRNDESTYDIYSLQELEKIVIDDDKYMQCKVYVKDVRSIDQSLLNNGVVDIALIDAPGLNADSVKTTAVFARQEEIDVVVFVVSAANHFTLSAKEFIWQAAHEKAYIFMVVNGFDNIRDKQRCQKMILEQLAKLSPQTFKEASELVHFVSSNAVPMNPTIMPPSGGDGGGSGPGPDGNDDSDESLPTGKHEGSEPSGKGKDKDKEKIEDFEDLEGALRRFVLEKRARSKLAPAKTYLMNCLGDMNVLASVNRDVAQSELERVSNELAHIEPEYQERTKQRTIVSEQLDKETESTVKDVYDHTRSTLSTTINTVGQADLGIEYPGLFSAFQYAEDLRMAMLDEITGAVRSCEDYGRASTMKGVNMIKSLGLLHVGESYDNLNFRADMMFSRRKDALARTVDTEVEVWDFFDVQGIWARQEKVVGSGMALTLAGTLGTRAIGGMGWVDSAYGAARVLGSRNLQRLAVPAVLTAAVCAVAYVLSTIPQTLPPRLARKLSAQLATVDYTHTNASRISAEVRRVLKFPAHQLAVDLQKGVEELRQKKEDVTRVKQESEIARKYFGNLVRDTSEGRRRIEAVDLEGPIPGAAGADDNRELTTVDRDATPSSPDPSLPPARYSFVVKLAGTSEKRSSTSGGILGRVFGKKDKEHGSSDIASSPRTSTDSSAISTSPTSTDISVNTDLNRVESPQSRTSDDTMASPTTAEKKRRSSSTAKAKEIFTQAKNSLIHGDRDGPQTPIQKLSKTDAALSVPQGSNNNSAGESQPTPNSSFLVGVTEDKNKKCRRTMEDTHSYLYNFLGTPAPALPTEGALKASKSNEGQSSLNKIPSDPASHVVETDNGYFAIFDGHAGTFAAEWCGKKLHVILEDLMKKHPNTPVPELLDQTFTTVDNQLEKLPLKNSGCTAITAVLRWEDRVPTSQSATGSTAIAPLAAMAVSKAEQDTKEDGGQDEKQRSNSTAEAAAQAIQEAKKTATRQRVLYTANVGDARIVLCRNGKALRLSYDHKGMDENEGRRISKAGGLILNNRVNGVLAVTRALGDSYLKDLVTGHPYTTETVIQPDQDEFLILACDGLWDVCSDQESVELIRNVHNPQEASKMLVEHALSKFSTDNLSVMVVRFDPKKVRENTSIDIGVQNESSKGTVSEVEMIVSEARRHSGIPVEGAQLTDQDQEELKNMVIQEHDEEQEPGPELTPQGKADAEKALREKTQAKPDGNPS</sequence>
<name>A0AAN8FCI5_9EURO</name>
<dbReference type="SMART" id="SM00332">
    <property type="entry name" value="PP2Cc"/>
    <property type="match status" value="1"/>
</dbReference>
<keyword evidence="12" id="KW-0472">Membrane</keyword>